<keyword evidence="4 5" id="KW-0472">Membrane</keyword>
<dbReference type="InterPro" id="IPR019109">
    <property type="entry name" value="MamF_MmsF"/>
</dbReference>
<evidence type="ECO:0000313" key="7">
    <source>
        <dbReference type="Proteomes" id="UP000029843"/>
    </source>
</evidence>
<dbReference type="AlphaFoldDB" id="A0A099KMI4"/>
<dbReference type="OrthoDB" id="6400719at2"/>
<keyword evidence="2 5" id="KW-0812">Transmembrane</keyword>
<feature type="transmembrane region" description="Helical" evidence="5">
    <location>
        <begin position="24"/>
        <end position="46"/>
    </location>
</feature>
<sequence length="119" mass="13337">MPNIPSDYDNRFERKLTLAERSRMAVLVAVISYFTLIGWVVALVIYDKHQSSLASFHLRQSLGLIITGAILSLIPLVGWLLNIGVFLAWGAGIYAAVQAQEYKVPLLGSFFQQHLDFIE</sequence>
<dbReference type="RefSeq" id="WP_033093849.1">
    <property type="nucleotide sequence ID" value="NZ_JQED01000024.1"/>
</dbReference>
<keyword evidence="3 5" id="KW-1133">Transmembrane helix</keyword>
<dbReference type="EMBL" id="JQED01000024">
    <property type="protein sequence ID" value="KGJ91974.1"/>
    <property type="molecule type" value="Genomic_DNA"/>
</dbReference>
<evidence type="ECO:0000256" key="3">
    <source>
        <dbReference type="ARBA" id="ARBA00022989"/>
    </source>
</evidence>
<gene>
    <name evidence="6" type="ORF">ND2E_3082</name>
</gene>
<dbReference type="Proteomes" id="UP000029843">
    <property type="component" value="Unassembled WGS sequence"/>
</dbReference>
<feature type="transmembrane region" description="Helical" evidence="5">
    <location>
        <begin position="66"/>
        <end position="97"/>
    </location>
</feature>
<evidence type="ECO:0000313" key="6">
    <source>
        <dbReference type="EMBL" id="KGJ91974.1"/>
    </source>
</evidence>
<protein>
    <recommendedName>
        <fullName evidence="8">DUF4870 domain-containing protein</fullName>
    </recommendedName>
</protein>
<evidence type="ECO:0000256" key="5">
    <source>
        <dbReference type="SAM" id="Phobius"/>
    </source>
</evidence>
<proteinExistence type="predicted"/>
<evidence type="ECO:0000256" key="2">
    <source>
        <dbReference type="ARBA" id="ARBA00022692"/>
    </source>
</evidence>
<evidence type="ECO:0000256" key="4">
    <source>
        <dbReference type="ARBA" id="ARBA00023136"/>
    </source>
</evidence>
<comment type="caution">
    <text evidence="6">The sequence shown here is derived from an EMBL/GenBank/DDBJ whole genome shotgun (WGS) entry which is preliminary data.</text>
</comment>
<accession>A0A099KMI4</accession>
<reference evidence="6 7" key="1">
    <citation type="submission" date="2014-08" db="EMBL/GenBank/DDBJ databases">
        <title>Genomic and Phenotypic Diversity of Colwellia psychrerythraea strains from Disparate Marine Basins.</title>
        <authorList>
            <person name="Techtmann S.M."/>
            <person name="Stelling S.C."/>
            <person name="Utturkar S.M."/>
            <person name="Alshibli N."/>
            <person name="Harris A."/>
            <person name="Brown S.D."/>
            <person name="Hazen T.C."/>
        </authorList>
    </citation>
    <scope>NUCLEOTIDE SEQUENCE [LARGE SCALE GENOMIC DNA]</scope>
    <source>
        <strain evidence="6 7">ND2E</strain>
    </source>
</reference>
<evidence type="ECO:0008006" key="8">
    <source>
        <dbReference type="Google" id="ProtNLM"/>
    </source>
</evidence>
<dbReference type="PATRIC" id="fig|28229.4.peg.2128"/>
<evidence type="ECO:0000256" key="1">
    <source>
        <dbReference type="ARBA" id="ARBA00004141"/>
    </source>
</evidence>
<comment type="subcellular location">
    <subcellularLocation>
        <location evidence="1">Membrane</location>
        <topology evidence="1">Multi-pass membrane protein</topology>
    </subcellularLocation>
</comment>
<organism evidence="6 7">
    <name type="scientific">Colwellia psychrerythraea</name>
    <name type="common">Vibrio psychroerythus</name>
    <dbReference type="NCBI Taxonomy" id="28229"/>
    <lineage>
        <taxon>Bacteria</taxon>
        <taxon>Pseudomonadati</taxon>
        <taxon>Pseudomonadota</taxon>
        <taxon>Gammaproteobacteria</taxon>
        <taxon>Alteromonadales</taxon>
        <taxon>Colwelliaceae</taxon>
        <taxon>Colwellia</taxon>
    </lineage>
</organism>
<dbReference type="Pfam" id="PF09685">
    <property type="entry name" value="MamF_MmsF"/>
    <property type="match status" value="1"/>
</dbReference>
<name>A0A099KMI4_COLPS</name>